<evidence type="ECO:0000256" key="5">
    <source>
        <dbReference type="ARBA" id="ARBA00022741"/>
    </source>
</evidence>
<evidence type="ECO:0000259" key="12">
    <source>
        <dbReference type="Pfam" id="PF08544"/>
    </source>
</evidence>
<dbReference type="Proteomes" id="UP001518989">
    <property type="component" value="Unassembled WGS sequence"/>
</dbReference>
<evidence type="ECO:0000256" key="8">
    <source>
        <dbReference type="ARBA" id="ARBA00023229"/>
    </source>
</evidence>
<dbReference type="InterPro" id="IPR006204">
    <property type="entry name" value="GHMP_kinase_N_dom"/>
</dbReference>
<feature type="active site" evidence="10">
    <location>
        <position position="135"/>
    </location>
</feature>
<evidence type="ECO:0000313" key="13">
    <source>
        <dbReference type="EMBL" id="MBO1078760.1"/>
    </source>
</evidence>
<dbReference type="InterPro" id="IPR036554">
    <property type="entry name" value="GHMP_kinase_C_sf"/>
</dbReference>
<feature type="binding site" evidence="10">
    <location>
        <begin position="93"/>
        <end position="103"/>
    </location>
    <ligand>
        <name>ATP</name>
        <dbReference type="ChEBI" id="CHEBI:30616"/>
    </ligand>
</feature>
<evidence type="ECO:0000256" key="2">
    <source>
        <dbReference type="ARBA" id="ARBA00012052"/>
    </source>
</evidence>
<dbReference type="InterPro" id="IPR013750">
    <property type="entry name" value="GHMP_kinase_C_dom"/>
</dbReference>
<sequence length="284" mass="28863">MLQAAPAKVNLFLHVTGRRADGYHLLDSLVVFLAAADSLHWAEAPALSLSLDGPEGGALRAEPDNLVLRAARLLAEATGVSPRGFLRLDKHLPVASGIGGGSADAAAALRLLCRAWNVAVPPDAMAALALRLGADVPVCLASRPARMEGVGELLGPAPALPPGLGMVLANPRVALATPAVFRARAGGFSPRAALPPGWADAAAMARDLSACRNDLEAPAIGLCPAVGEVLAALRALPGCLLARMSGSGATCFALLPDAAAATAAATLLPPEWWRWGGGLYETPA</sequence>
<proteinExistence type="inferred from homology"/>
<dbReference type="SUPFAM" id="SSF54211">
    <property type="entry name" value="Ribosomal protein S5 domain 2-like"/>
    <property type="match status" value="1"/>
</dbReference>
<comment type="function">
    <text evidence="10">Catalyzes the phosphorylation of the position 2 hydroxy group of 4-diphosphocytidyl-2C-methyl-D-erythritol.</text>
</comment>
<dbReference type="NCBIfam" id="TIGR00154">
    <property type="entry name" value="ispE"/>
    <property type="match status" value="1"/>
</dbReference>
<dbReference type="GO" id="GO:0050515">
    <property type="term" value="F:4-(cytidine 5'-diphospho)-2-C-methyl-D-erythritol kinase activity"/>
    <property type="evidence" value="ECO:0007669"/>
    <property type="project" value="UniProtKB-EC"/>
</dbReference>
<comment type="catalytic activity">
    <reaction evidence="10">
        <text>4-CDP-2-C-methyl-D-erythritol + ATP = 4-CDP-2-C-methyl-D-erythritol 2-phosphate + ADP + H(+)</text>
        <dbReference type="Rhea" id="RHEA:18437"/>
        <dbReference type="ChEBI" id="CHEBI:15378"/>
        <dbReference type="ChEBI" id="CHEBI:30616"/>
        <dbReference type="ChEBI" id="CHEBI:57823"/>
        <dbReference type="ChEBI" id="CHEBI:57919"/>
        <dbReference type="ChEBI" id="CHEBI:456216"/>
        <dbReference type="EC" id="2.7.1.148"/>
    </reaction>
</comment>
<evidence type="ECO:0000256" key="10">
    <source>
        <dbReference type="HAMAP-Rule" id="MF_00061"/>
    </source>
</evidence>
<keyword evidence="8 10" id="KW-0414">Isoprene biosynthesis</keyword>
<dbReference type="HAMAP" id="MF_00061">
    <property type="entry name" value="IspE"/>
    <property type="match status" value="1"/>
</dbReference>
<dbReference type="Pfam" id="PF00288">
    <property type="entry name" value="GHMP_kinases_N"/>
    <property type="match status" value="1"/>
</dbReference>
<protein>
    <recommendedName>
        <fullName evidence="3 10">4-diphosphocytidyl-2-C-methyl-D-erythritol kinase</fullName>
        <shortName evidence="10">CMK</shortName>
        <ecNumber evidence="2 10">2.7.1.148</ecNumber>
    </recommendedName>
    <alternativeName>
        <fullName evidence="9 10">4-(cytidine-5'-diphospho)-2-C-methyl-D-erythritol kinase</fullName>
    </alternativeName>
</protein>
<evidence type="ECO:0000256" key="4">
    <source>
        <dbReference type="ARBA" id="ARBA00022679"/>
    </source>
</evidence>
<dbReference type="InterPro" id="IPR020568">
    <property type="entry name" value="Ribosomal_Su5_D2-typ_SF"/>
</dbReference>
<evidence type="ECO:0000256" key="9">
    <source>
        <dbReference type="ARBA" id="ARBA00032554"/>
    </source>
</evidence>
<keyword evidence="4 10" id="KW-0808">Transferase</keyword>
<evidence type="ECO:0000256" key="7">
    <source>
        <dbReference type="ARBA" id="ARBA00022840"/>
    </source>
</evidence>
<dbReference type="Pfam" id="PF08544">
    <property type="entry name" value="GHMP_kinases_C"/>
    <property type="match status" value="1"/>
</dbReference>
<comment type="similarity">
    <text evidence="1 10">Belongs to the GHMP kinase family. IspE subfamily.</text>
</comment>
<comment type="caution">
    <text evidence="13">The sequence shown here is derived from an EMBL/GenBank/DDBJ whole genome shotgun (WGS) entry which is preliminary data.</text>
</comment>
<evidence type="ECO:0000313" key="14">
    <source>
        <dbReference type="Proteomes" id="UP001518989"/>
    </source>
</evidence>
<dbReference type="Gene3D" id="3.30.70.890">
    <property type="entry name" value="GHMP kinase, C-terminal domain"/>
    <property type="match status" value="1"/>
</dbReference>
<feature type="domain" description="GHMP kinase N-terminal" evidence="11">
    <location>
        <begin position="65"/>
        <end position="141"/>
    </location>
</feature>
<keyword evidence="7 10" id="KW-0067">ATP-binding</keyword>
<name>A0ABS3KMR5_9PROT</name>
<keyword evidence="6 10" id="KW-0418">Kinase</keyword>
<dbReference type="PANTHER" id="PTHR43527">
    <property type="entry name" value="4-DIPHOSPHOCYTIDYL-2-C-METHYL-D-ERYTHRITOL KINASE, CHLOROPLASTIC"/>
    <property type="match status" value="1"/>
</dbReference>
<dbReference type="PIRSF" id="PIRSF010376">
    <property type="entry name" value="IspE"/>
    <property type="match status" value="1"/>
</dbReference>
<keyword evidence="14" id="KW-1185">Reference proteome</keyword>
<dbReference type="SUPFAM" id="SSF55060">
    <property type="entry name" value="GHMP Kinase, C-terminal domain"/>
    <property type="match status" value="1"/>
</dbReference>
<comment type="pathway">
    <text evidence="10">Isoprenoid biosynthesis; isopentenyl diphosphate biosynthesis via DXP pathway; isopentenyl diphosphate from 1-deoxy-D-xylulose 5-phosphate: step 3/6.</text>
</comment>
<accession>A0ABS3KMR5</accession>
<feature type="active site" evidence="10">
    <location>
        <position position="8"/>
    </location>
</feature>
<dbReference type="Gene3D" id="3.30.230.10">
    <property type="match status" value="1"/>
</dbReference>
<gene>
    <name evidence="10" type="primary">ispE</name>
    <name evidence="13" type="ORF">IAI61_06945</name>
</gene>
<dbReference type="InterPro" id="IPR004424">
    <property type="entry name" value="IspE"/>
</dbReference>
<organism evidence="13 14">
    <name type="scientific">Roseomonas haemaphysalidis</name>
    <dbReference type="NCBI Taxonomy" id="2768162"/>
    <lineage>
        <taxon>Bacteria</taxon>
        <taxon>Pseudomonadati</taxon>
        <taxon>Pseudomonadota</taxon>
        <taxon>Alphaproteobacteria</taxon>
        <taxon>Acetobacterales</taxon>
        <taxon>Roseomonadaceae</taxon>
        <taxon>Roseomonas</taxon>
    </lineage>
</organism>
<dbReference type="NCBIfam" id="NF011202">
    <property type="entry name" value="PRK14608.1"/>
    <property type="match status" value="1"/>
</dbReference>
<reference evidence="13 14" key="1">
    <citation type="submission" date="2020-09" db="EMBL/GenBank/DDBJ databases">
        <title>Roseomonas.</title>
        <authorList>
            <person name="Zhu W."/>
        </authorList>
    </citation>
    <scope>NUCLEOTIDE SEQUENCE [LARGE SCALE GENOMIC DNA]</scope>
    <source>
        <strain evidence="13 14">573</strain>
    </source>
</reference>
<dbReference type="InterPro" id="IPR014721">
    <property type="entry name" value="Ribsml_uS5_D2-typ_fold_subgr"/>
</dbReference>
<dbReference type="RefSeq" id="WP_207416197.1">
    <property type="nucleotide sequence ID" value="NZ_CP061177.1"/>
</dbReference>
<dbReference type="PANTHER" id="PTHR43527:SF2">
    <property type="entry name" value="4-DIPHOSPHOCYTIDYL-2-C-METHYL-D-ERYTHRITOL KINASE, CHLOROPLASTIC"/>
    <property type="match status" value="1"/>
</dbReference>
<evidence type="ECO:0000256" key="6">
    <source>
        <dbReference type="ARBA" id="ARBA00022777"/>
    </source>
</evidence>
<feature type="domain" description="GHMP kinase C-terminal" evidence="12">
    <location>
        <begin position="208"/>
        <end position="264"/>
    </location>
</feature>
<evidence type="ECO:0000259" key="11">
    <source>
        <dbReference type="Pfam" id="PF00288"/>
    </source>
</evidence>
<dbReference type="EC" id="2.7.1.148" evidence="2 10"/>
<evidence type="ECO:0000256" key="3">
    <source>
        <dbReference type="ARBA" id="ARBA00017473"/>
    </source>
</evidence>
<evidence type="ECO:0000256" key="1">
    <source>
        <dbReference type="ARBA" id="ARBA00009684"/>
    </source>
</evidence>
<dbReference type="EMBL" id="JACTNG010000003">
    <property type="protein sequence ID" value="MBO1078760.1"/>
    <property type="molecule type" value="Genomic_DNA"/>
</dbReference>
<keyword evidence="5 10" id="KW-0547">Nucleotide-binding</keyword>